<reference evidence="4" key="5">
    <citation type="journal article" date="2021" name="G3 (Bethesda)">
        <title>Aegilops tauschii genome assembly Aet v5.0 features greater sequence contiguity and improved annotation.</title>
        <authorList>
            <person name="Wang L."/>
            <person name="Zhu T."/>
            <person name="Rodriguez J.C."/>
            <person name="Deal K.R."/>
            <person name="Dubcovsky J."/>
            <person name="McGuire P.E."/>
            <person name="Lux T."/>
            <person name="Spannagl M."/>
            <person name="Mayer K.F.X."/>
            <person name="Baldrich P."/>
            <person name="Meyers B.C."/>
            <person name="Huo N."/>
            <person name="Gu Y.Q."/>
            <person name="Zhou H."/>
            <person name="Devos K.M."/>
            <person name="Bennetzen J.L."/>
            <person name="Unver T."/>
            <person name="Budak H."/>
            <person name="Gulick P.J."/>
            <person name="Galiba G."/>
            <person name="Kalapos B."/>
            <person name="Nelson D.R."/>
            <person name="Li P."/>
            <person name="You F.M."/>
            <person name="Luo M.C."/>
            <person name="Dvorak J."/>
        </authorList>
    </citation>
    <scope>NUCLEOTIDE SEQUENCE [LARGE SCALE GENOMIC DNA]</scope>
    <source>
        <strain evidence="4">cv. AL8/78</strain>
    </source>
</reference>
<keyword evidence="1" id="KW-0863">Zinc-finger</keyword>
<dbReference type="Proteomes" id="UP000015105">
    <property type="component" value="Chromosome 4D"/>
</dbReference>
<dbReference type="GO" id="GO:0016020">
    <property type="term" value="C:membrane"/>
    <property type="evidence" value="ECO:0007669"/>
    <property type="project" value="TreeGrafter"/>
</dbReference>
<evidence type="ECO:0000256" key="2">
    <source>
        <dbReference type="SAM" id="MobiDB-lite"/>
    </source>
</evidence>
<dbReference type="AlphaFoldDB" id="A0A453J8H6"/>
<dbReference type="GO" id="GO:0061630">
    <property type="term" value="F:ubiquitin protein ligase activity"/>
    <property type="evidence" value="ECO:0007669"/>
    <property type="project" value="TreeGrafter"/>
</dbReference>
<evidence type="ECO:0000313" key="4">
    <source>
        <dbReference type="EnsemblPlants" id="AET4Gv20831400.2"/>
    </source>
</evidence>
<name>A0A453J8H6_AEGTS</name>
<feature type="compositionally biased region" description="Low complexity" evidence="2">
    <location>
        <begin position="1"/>
        <end position="13"/>
    </location>
</feature>
<dbReference type="EnsemblPlants" id="AET4Gv20831400.2">
    <property type="protein sequence ID" value="AET4Gv20831400.2"/>
    <property type="gene ID" value="AET4Gv20831400"/>
</dbReference>
<reference evidence="4" key="4">
    <citation type="submission" date="2019-03" db="UniProtKB">
        <authorList>
            <consortium name="EnsemblPlants"/>
        </authorList>
    </citation>
    <scope>IDENTIFICATION</scope>
</reference>
<dbReference type="PANTHER" id="PTHR22765">
    <property type="entry name" value="RING FINGER AND PROTEASE ASSOCIATED DOMAIN-CONTAINING"/>
    <property type="match status" value="1"/>
</dbReference>
<keyword evidence="1" id="KW-0862">Zinc</keyword>
<feature type="domain" description="RING-type" evidence="3">
    <location>
        <begin position="26"/>
        <end position="68"/>
    </location>
</feature>
<proteinExistence type="predicted"/>
<keyword evidence="5" id="KW-1185">Reference proteome</keyword>
<organism evidence="4 5">
    <name type="scientific">Aegilops tauschii subsp. strangulata</name>
    <name type="common">Goatgrass</name>
    <dbReference type="NCBI Taxonomy" id="200361"/>
    <lineage>
        <taxon>Eukaryota</taxon>
        <taxon>Viridiplantae</taxon>
        <taxon>Streptophyta</taxon>
        <taxon>Embryophyta</taxon>
        <taxon>Tracheophyta</taxon>
        <taxon>Spermatophyta</taxon>
        <taxon>Magnoliopsida</taxon>
        <taxon>Liliopsida</taxon>
        <taxon>Poales</taxon>
        <taxon>Poaceae</taxon>
        <taxon>BOP clade</taxon>
        <taxon>Pooideae</taxon>
        <taxon>Triticodae</taxon>
        <taxon>Triticeae</taxon>
        <taxon>Triticinae</taxon>
        <taxon>Aegilops</taxon>
    </lineage>
</organism>
<evidence type="ECO:0000313" key="5">
    <source>
        <dbReference type="Proteomes" id="UP000015105"/>
    </source>
</evidence>
<accession>A0A453J8H6</accession>
<dbReference type="PROSITE" id="PS50089">
    <property type="entry name" value="ZF_RING_2"/>
    <property type="match status" value="3"/>
</dbReference>
<dbReference type="GO" id="GO:0006511">
    <property type="term" value="P:ubiquitin-dependent protein catabolic process"/>
    <property type="evidence" value="ECO:0007669"/>
    <property type="project" value="TreeGrafter"/>
</dbReference>
<keyword evidence="1" id="KW-0479">Metal-binding</keyword>
<dbReference type="InterPro" id="IPR013083">
    <property type="entry name" value="Znf_RING/FYVE/PHD"/>
</dbReference>
<dbReference type="Gramene" id="AET4Gv20831400.2">
    <property type="protein sequence ID" value="AET4Gv20831400.2"/>
    <property type="gene ID" value="AET4Gv20831400"/>
</dbReference>
<evidence type="ECO:0000259" key="3">
    <source>
        <dbReference type="PROSITE" id="PS50089"/>
    </source>
</evidence>
<feature type="domain" description="RING-type" evidence="3">
    <location>
        <begin position="171"/>
        <end position="212"/>
    </location>
</feature>
<dbReference type="Pfam" id="PF13639">
    <property type="entry name" value="zf-RING_2"/>
    <property type="match status" value="3"/>
</dbReference>
<dbReference type="PANTHER" id="PTHR22765:SF458">
    <property type="entry name" value="OS11G0149800 PROTEIN"/>
    <property type="match status" value="1"/>
</dbReference>
<dbReference type="SUPFAM" id="SSF57850">
    <property type="entry name" value="RING/U-box"/>
    <property type="match status" value="3"/>
</dbReference>
<reference evidence="4" key="3">
    <citation type="journal article" date="2017" name="Nature">
        <title>Genome sequence of the progenitor of the wheat D genome Aegilops tauschii.</title>
        <authorList>
            <person name="Luo M.C."/>
            <person name="Gu Y.Q."/>
            <person name="Puiu D."/>
            <person name="Wang H."/>
            <person name="Twardziok S.O."/>
            <person name="Deal K.R."/>
            <person name="Huo N."/>
            <person name="Zhu T."/>
            <person name="Wang L."/>
            <person name="Wang Y."/>
            <person name="McGuire P.E."/>
            <person name="Liu S."/>
            <person name="Long H."/>
            <person name="Ramasamy R.K."/>
            <person name="Rodriguez J.C."/>
            <person name="Van S.L."/>
            <person name="Yuan L."/>
            <person name="Wang Z."/>
            <person name="Xia Z."/>
            <person name="Xiao L."/>
            <person name="Anderson O.D."/>
            <person name="Ouyang S."/>
            <person name="Liang Y."/>
            <person name="Zimin A.V."/>
            <person name="Pertea G."/>
            <person name="Qi P."/>
            <person name="Bennetzen J.L."/>
            <person name="Dai X."/>
            <person name="Dawson M.W."/>
            <person name="Muller H.G."/>
            <person name="Kugler K."/>
            <person name="Rivarola-Duarte L."/>
            <person name="Spannagl M."/>
            <person name="Mayer K.F.X."/>
            <person name="Lu F.H."/>
            <person name="Bevan M.W."/>
            <person name="Leroy P."/>
            <person name="Li P."/>
            <person name="You F.M."/>
            <person name="Sun Q."/>
            <person name="Liu Z."/>
            <person name="Lyons E."/>
            <person name="Wicker T."/>
            <person name="Salzberg S.L."/>
            <person name="Devos K.M."/>
            <person name="Dvorak J."/>
        </authorList>
    </citation>
    <scope>NUCLEOTIDE SEQUENCE [LARGE SCALE GENOMIC DNA]</scope>
    <source>
        <strain evidence="4">cv. AL8/78</strain>
    </source>
</reference>
<dbReference type="SMART" id="SM00184">
    <property type="entry name" value="RING"/>
    <property type="match status" value="3"/>
</dbReference>
<dbReference type="InterPro" id="IPR001841">
    <property type="entry name" value="Znf_RING"/>
</dbReference>
<dbReference type="GO" id="GO:0008270">
    <property type="term" value="F:zinc ion binding"/>
    <property type="evidence" value="ECO:0007669"/>
    <property type="project" value="UniProtKB-KW"/>
</dbReference>
<dbReference type="InterPro" id="IPR051826">
    <property type="entry name" value="E3_ubiquitin-ligase_domain"/>
</dbReference>
<protein>
    <recommendedName>
        <fullName evidence="3">RING-type domain-containing protein</fullName>
    </recommendedName>
</protein>
<sequence>DMPQPLRAAPARPARGDTSNSGLGNCPVCLEPLHGRTNIMAAHECAHVFHASCVEPWLHNRGSCPVCQYTGIPTPTTTSTTNSTPTSDTIGYCPVCLEPLRAGSGDIRAAHACGHVFHSRCIERWVRRRGSCPVCRCTVRFNPNSTYNPASISTFNPTTLQFRPGRRMSSVCLEPLSVGGGDMRAAHVCGHVFHSRCIERWLRHRNSCPVCRCTVTCSHNP</sequence>
<evidence type="ECO:0000256" key="1">
    <source>
        <dbReference type="PROSITE-ProRule" id="PRU00175"/>
    </source>
</evidence>
<feature type="region of interest" description="Disordered" evidence="2">
    <location>
        <begin position="1"/>
        <end position="20"/>
    </location>
</feature>
<feature type="domain" description="RING-type" evidence="3">
    <location>
        <begin position="93"/>
        <end position="136"/>
    </location>
</feature>
<dbReference type="Gene3D" id="3.30.40.10">
    <property type="entry name" value="Zinc/RING finger domain, C3HC4 (zinc finger)"/>
    <property type="match status" value="3"/>
</dbReference>
<reference evidence="5" key="1">
    <citation type="journal article" date="2014" name="Science">
        <title>Ancient hybridizations among the ancestral genomes of bread wheat.</title>
        <authorList>
            <consortium name="International Wheat Genome Sequencing Consortium,"/>
            <person name="Marcussen T."/>
            <person name="Sandve S.R."/>
            <person name="Heier L."/>
            <person name="Spannagl M."/>
            <person name="Pfeifer M."/>
            <person name="Jakobsen K.S."/>
            <person name="Wulff B.B."/>
            <person name="Steuernagel B."/>
            <person name="Mayer K.F."/>
            <person name="Olsen O.A."/>
        </authorList>
    </citation>
    <scope>NUCLEOTIDE SEQUENCE [LARGE SCALE GENOMIC DNA]</scope>
    <source>
        <strain evidence="5">cv. AL8/78</strain>
    </source>
</reference>
<reference evidence="5" key="2">
    <citation type="journal article" date="2017" name="Nat. Plants">
        <title>The Aegilops tauschii genome reveals multiple impacts of transposons.</title>
        <authorList>
            <person name="Zhao G."/>
            <person name="Zou C."/>
            <person name="Li K."/>
            <person name="Wang K."/>
            <person name="Li T."/>
            <person name="Gao L."/>
            <person name="Zhang X."/>
            <person name="Wang H."/>
            <person name="Yang Z."/>
            <person name="Liu X."/>
            <person name="Jiang W."/>
            <person name="Mao L."/>
            <person name="Kong X."/>
            <person name="Jiao Y."/>
            <person name="Jia J."/>
        </authorList>
    </citation>
    <scope>NUCLEOTIDE SEQUENCE [LARGE SCALE GENOMIC DNA]</scope>
    <source>
        <strain evidence="5">cv. AL8/78</strain>
    </source>
</reference>